<feature type="compositionally biased region" description="Polar residues" evidence="1">
    <location>
        <begin position="401"/>
        <end position="412"/>
    </location>
</feature>
<accession>A0AAF1BAI3</accession>
<dbReference type="Gene3D" id="2.40.50.140">
    <property type="entry name" value="Nucleic acid-binding proteins"/>
    <property type="match status" value="3"/>
</dbReference>
<reference evidence="3" key="2">
    <citation type="submission" date="2022-03" db="EMBL/GenBank/DDBJ databases">
        <title>Draft title - Genomic analysis of global carrot germplasm unveils the trajectory of domestication and the origin of high carotenoid orange carrot.</title>
        <authorList>
            <person name="Iorizzo M."/>
            <person name="Ellison S."/>
            <person name="Senalik D."/>
            <person name="Macko-Podgorni A."/>
            <person name="Grzebelus D."/>
            <person name="Bostan H."/>
            <person name="Rolling W."/>
            <person name="Curaba J."/>
            <person name="Simon P."/>
        </authorList>
    </citation>
    <scope>NUCLEOTIDE SEQUENCE</scope>
    <source>
        <tissue evidence="3">Leaf</tissue>
    </source>
</reference>
<organism evidence="3 4">
    <name type="scientific">Daucus carota subsp. sativus</name>
    <name type="common">Carrot</name>
    <dbReference type="NCBI Taxonomy" id="79200"/>
    <lineage>
        <taxon>Eukaryota</taxon>
        <taxon>Viridiplantae</taxon>
        <taxon>Streptophyta</taxon>
        <taxon>Embryophyta</taxon>
        <taxon>Tracheophyta</taxon>
        <taxon>Spermatophyta</taxon>
        <taxon>Magnoliopsida</taxon>
        <taxon>eudicotyledons</taxon>
        <taxon>Gunneridae</taxon>
        <taxon>Pentapetalae</taxon>
        <taxon>asterids</taxon>
        <taxon>campanulids</taxon>
        <taxon>Apiales</taxon>
        <taxon>Apiaceae</taxon>
        <taxon>Apioideae</taxon>
        <taxon>Scandiceae</taxon>
        <taxon>Daucinae</taxon>
        <taxon>Daucus</taxon>
        <taxon>Daucus sect. Daucus</taxon>
    </lineage>
</organism>
<dbReference type="SUPFAM" id="SSF50249">
    <property type="entry name" value="Nucleic acid-binding proteins"/>
    <property type="match status" value="3"/>
</dbReference>
<feature type="domain" description="Replication protein A 70 kDa DNA-binding subunit B/D first OB fold" evidence="2">
    <location>
        <begin position="5"/>
        <end position="111"/>
    </location>
</feature>
<feature type="compositionally biased region" description="Basic and acidic residues" evidence="1">
    <location>
        <begin position="415"/>
        <end position="437"/>
    </location>
</feature>
<dbReference type="Pfam" id="PF02721">
    <property type="entry name" value="DUF223"/>
    <property type="match status" value="1"/>
</dbReference>
<sequence length="445" mass="50915">MELNKFDSIQEFTTTRFDWKCRLRLQSLWRASDMKTKEFWGLNMVFIDDSSHRIHAFASAKYCKELINEMHEGRIYVLTNFKVKDYLGDETYRAVRNQKHIYFTTHTKIEKDVDFCLPIERNAFDLFYMGELENLAKDNRFLVDVVGEIRNVRANIKSTKNNSEKILTKFDLFDGTAHLLHTVGVTLFDNFGTEFEQTLRGCKEQQVFVIISAAKIGISEDRPNLTNYSATRIFINPGHYSVASPPVEEIVFPTLTVKEIQSLAPDSGECKVTCKVRVTKVQEEASWFYATCTKCPKEIVKDKGVFNCVDCKRIIPFPDKRFRICTLCSDNTGTIAIIFLDEELYNITVNVTDDNLKKGSRVYEAHQIVDKIESGGSFDPSSVIDSEMANAGTVDLEDDNINTPHTGISSTKTRPRVDIEPLPFETKEESPAKVPKKEKQKKVLK</sequence>
<evidence type="ECO:0000313" key="4">
    <source>
        <dbReference type="Proteomes" id="UP000077755"/>
    </source>
</evidence>
<dbReference type="PANTHER" id="PTHR47165:SF4">
    <property type="entry name" value="OS03G0429900 PROTEIN"/>
    <property type="match status" value="1"/>
</dbReference>
<protein>
    <recommendedName>
        <fullName evidence="2">Replication protein A 70 kDa DNA-binding subunit B/D first OB fold domain-containing protein</fullName>
    </recommendedName>
</protein>
<evidence type="ECO:0000259" key="2">
    <source>
        <dbReference type="Pfam" id="PF02721"/>
    </source>
</evidence>
<dbReference type="Proteomes" id="UP000077755">
    <property type="component" value="Chromosome 7"/>
</dbReference>
<dbReference type="PANTHER" id="PTHR47165">
    <property type="entry name" value="OS03G0429900 PROTEIN"/>
    <property type="match status" value="1"/>
</dbReference>
<reference evidence="3" key="1">
    <citation type="journal article" date="2016" name="Nat. Genet.">
        <title>A high-quality carrot genome assembly provides new insights into carotenoid accumulation and asterid genome evolution.</title>
        <authorList>
            <person name="Iorizzo M."/>
            <person name="Ellison S."/>
            <person name="Senalik D."/>
            <person name="Zeng P."/>
            <person name="Satapoomin P."/>
            <person name="Huang J."/>
            <person name="Bowman M."/>
            <person name="Iovene M."/>
            <person name="Sanseverino W."/>
            <person name="Cavagnaro P."/>
            <person name="Yildiz M."/>
            <person name="Macko-Podgorni A."/>
            <person name="Moranska E."/>
            <person name="Grzebelus E."/>
            <person name="Grzebelus D."/>
            <person name="Ashrafi H."/>
            <person name="Zheng Z."/>
            <person name="Cheng S."/>
            <person name="Spooner D."/>
            <person name="Van Deynze A."/>
            <person name="Simon P."/>
        </authorList>
    </citation>
    <scope>NUCLEOTIDE SEQUENCE</scope>
    <source>
        <tissue evidence="3">Leaf</tissue>
    </source>
</reference>
<proteinExistence type="predicted"/>
<keyword evidence="4" id="KW-1185">Reference proteome</keyword>
<dbReference type="InterPro" id="IPR012340">
    <property type="entry name" value="NA-bd_OB-fold"/>
</dbReference>
<dbReference type="AlphaFoldDB" id="A0AAF1BAI3"/>
<evidence type="ECO:0000313" key="3">
    <source>
        <dbReference type="EMBL" id="WOH09907.1"/>
    </source>
</evidence>
<evidence type="ECO:0000256" key="1">
    <source>
        <dbReference type="SAM" id="MobiDB-lite"/>
    </source>
</evidence>
<gene>
    <name evidence="3" type="ORF">DCAR_0729367</name>
</gene>
<dbReference type="EMBL" id="CP093349">
    <property type="protein sequence ID" value="WOH09907.1"/>
    <property type="molecule type" value="Genomic_DNA"/>
</dbReference>
<name>A0AAF1BAI3_DAUCS</name>
<dbReference type="InterPro" id="IPR003871">
    <property type="entry name" value="RFA1B/D_OB_1st"/>
</dbReference>
<feature type="region of interest" description="Disordered" evidence="1">
    <location>
        <begin position="393"/>
        <end position="445"/>
    </location>
</feature>